<dbReference type="Pfam" id="PF07859">
    <property type="entry name" value="Abhydrolase_3"/>
    <property type="match status" value="1"/>
</dbReference>
<keyword evidence="2 4" id="KW-0378">Hydrolase</keyword>
<dbReference type="InterPro" id="IPR013094">
    <property type="entry name" value="AB_hydrolase_3"/>
</dbReference>
<dbReference type="GO" id="GO:0004806">
    <property type="term" value="F:triacylglycerol lipase activity"/>
    <property type="evidence" value="ECO:0007669"/>
    <property type="project" value="TreeGrafter"/>
</dbReference>
<accession>A0A3M2LCC4</accession>
<evidence type="ECO:0000256" key="2">
    <source>
        <dbReference type="ARBA" id="ARBA00022801"/>
    </source>
</evidence>
<dbReference type="Proteomes" id="UP000279275">
    <property type="component" value="Unassembled WGS sequence"/>
</dbReference>
<organism evidence="4 5">
    <name type="scientific">Nocardia stercoris</name>
    <dbReference type="NCBI Taxonomy" id="2483361"/>
    <lineage>
        <taxon>Bacteria</taxon>
        <taxon>Bacillati</taxon>
        <taxon>Actinomycetota</taxon>
        <taxon>Actinomycetes</taxon>
        <taxon>Mycobacteriales</taxon>
        <taxon>Nocardiaceae</taxon>
        <taxon>Nocardia</taxon>
    </lineage>
</organism>
<dbReference type="AlphaFoldDB" id="A0A3M2LCC4"/>
<dbReference type="PANTHER" id="PTHR48081:SF30">
    <property type="entry name" value="ACETYL-HYDROLASE LIPR-RELATED"/>
    <property type="match status" value="1"/>
</dbReference>
<evidence type="ECO:0000259" key="3">
    <source>
        <dbReference type="Pfam" id="PF07859"/>
    </source>
</evidence>
<protein>
    <submittedName>
        <fullName evidence="4">Alpha/beta hydrolase</fullName>
    </submittedName>
</protein>
<dbReference type="InterPro" id="IPR050300">
    <property type="entry name" value="GDXG_lipolytic_enzyme"/>
</dbReference>
<gene>
    <name evidence="4" type="ORF">EBN03_07420</name>
</gene>
<evidence type="ECO:0000256" key="1">
    <source>
        <dbReference type="ARBA" id="ARBA00010515"/>
    </source>
</evidence>
<feature type="domain" description="Alpha/beta hydrolase fold-3" evidence="3">
    <location>
        <begin position="92"/>
        <end position="293"/>
    </location>
</feature>
<evidence type="ECO:0000313" key="4">
    <source>
        <dbReference type="EMBL" id="RMI34233.1"/>
    </source>
</evidence>
<evidence type="ECO:0000313" key="5">
    <source>
        <dbReference type="Proteomes" id="UP000279275"/>
    </source>
</evidence>
<dbReference type="Gene3D" id="3.40.50.1820">
    <property type="entry name" value="alpha/beta hydrolase"/>
    <property type="match status" value="1"/>
</dbReference>
<dbReference type="EMBL" id="RFFH01000002">
    <property type="protein sequence ID" value="RMI34233.1"/>
    <property type="molecule type" value="Genomic_DNA"/>
</dbReference>
<proteinExistence type="inferred from homology"/>
<comment type="caution">
    <text evidence="4">The sequence shown here is derived from an EMBL/GenBank/DDBJ whole genome shotgun (WGS) entry which is preliminary data.</text>
</comment>
<reference evidence="4 5" key="1">
    <citation type="submission" date="2018-10" db="EMBL/GenBank/DDBJ databases">
        <title>Isolation from cow dung.</title>
        <authorList>
            <person name="Ling L."/>
        </authorList>
    </citation>
    <scope>NUCLEOTIDE SEQUENCE [LARGE SCALE GENOMIC DNA]</scope>
    <source>
        <strain evidence="4 5">NEAU-LL90</strain>
    </source>
</reference>
<comment type="similarity">
    <text evidence="1">Belongs to the 'GDXG' lipolytic enzyme family.</text>
</comment>
<dbReference type="SUPFAM" id="SSF53474">
    <property type="entry name" value="alpha/beta-Hydrolases"/>
    <property type="match status" value="1"/>
</dbReference>
<dbReference type="InterPro" id="IPR029058">
    <property type="entry name" value="AB_hydrolase_fold"/>
</dbReference>
<sequence>MKGIDSTVVNPQGGSGPSQALRMVFRNVVRPIAKRYPINEVTIPLLRTAIDTAVKLRPDPQGVEREQILMNGFRMEVVRTVGDRRPLSEGAVMYMHGGAFFIGGIETHRPIAAALARRTGLPVVNVEYRQLGGTRIPESITDCMTAYRWLLRKGADPSRVVFAGDSAGGFLSFATALRAAEESLPAPAGIVGISPLLDLDYRAKRGYENVERDDYIPLAGLQRMVRLGAEVDKRLDPALSPVNCALHGLPPVLLIVGEDELLRYDCELMAHRLAEAGVPATLELWRGQVHAFMSIAPGLPESRMALARVARFIRARTEANPVARTA</sequence>
<name>A0A3M2LCC4_9NOCA</name>
<dbReference type="PANTHER" id="PTHR48081">
    <property type="entry name" value="AB HYDROLASE SUPERFAMILY PROTEIN C4A8.06C"/>
    <property type="match status" value="1"/>
</dbReference>
<keyword evidence="5" id="KW-1185">Reference proteome</keyword>
<dbReference type="OrthoDB" id="128186at2"/>